<dbReference type="PANTHER" id="PTHR33164:SF106">
    <property type="entry name" value="TRANSCRIPTIONAL REGULATORY PROTEIN"/>
    <property type="match status" value="1"/>
</dbReference>
<protein>
    <submittedName>
        <fullName evidence="2">MarR family transcriptional regulator</fullName>
    </submittedName>
</protein>
<dbReference type="InterPro" id="IPR036390">
    <property type="entry name" value="WH_DNA-bd_sf"/>
</dbReference>
<evidence type="ECO:0000313" key="3">
    <source>
        <dbReference type="Proteomes" id="UP001304461"/>
    </source>
</evidence>
<evidence type="ECO:0000259" key="1">
    <source>
        <dbReference type="SMART" id="SM00347"/>
    </source>
</evidence>
<dbReference type="EMBL" id="JAYGHX010000008">
    <property type="protein sequence ID" value="MEA5392157.1"/>
    <property type="molecule type" value="Genomic_DNA"/>
</dbReference>
<comment type="caution">
    <text evidence="2">The sequence shown here is derived from an EMBL/GenBank/DDBJ whole genome shotgun (WGS) entry which is preliminary data.</text>
</comment>
<dbReference type="InterPro" id="IPR039422">
    <property type="entry name" value="MarR/SlyA-like"/>
</dbReference>
<sequence>MAAPPTPTIVALLDGVRALYGAMDRFDAHTAAALAIDRTAVRAINLMEHGPVSPGQIAAALGLTSGAVTALLQRLEQAGHIRRVDTSDGRRRDAVLTTAGQRAAQRAFDRLGNTIAAHFADLSAPQVFQAAEALRLLASAFDTAATAPSATNPGEP</sequence>
<gene>
    <name evidence="2" type="ORF">VB738_12905</name>
</gene>
<dbReference type="SMART" id="SM00347">
    <property type="entry name" value="HTH_MARR"/>
    <property type="match status" value="1"/>
</dbReference>
<dbReference type="PANTHER" id="PTHR33164">
    <property type="entry name" value="TRANSCRIPTIONAL REGULATOR, MARR FAMILY"/>
    <property type="match status" value="1"/>
</dbReference>
<reference evidence="2 3" key="1">
    <citation type="submission" date="2023-12" db="EMBL/GenBank/DDBJ databases">
        <title>Baltic Sea Cyanobacteria.</title>
        <authorList>
            <person name="Delbaje E."/>
            <person name="Fewer D.P."/>
            <person name="Shishido T.K."/>
        </authorList>
    </citation>
    <scope>NUCLEOTIDE SEQUENCE [LARGE SCALE GENOMIC DNA]</scope>
    <source>
        <strain evidence="2 3">UHCC 0139</strain>
    </source>
</reference>
<keyword evidence="3" id="KW-1185">Reference proteome</keyword>
<dbReference type="SUPFAM" id="SSF46785">
    <property type="entry name" value="Winged helix' DNA-binding domain"/>
    <property type="match status" value="1"/>
</dbReference>
<name>A0ABU5RWK3_9CYAN</name>
<dbReference type="RefSeq" id="WP_323306122.1">
    <property type="nucleotide sequence ID" value="NZ_JAYGHX010000008.1"/>
</dbReference>
<organism evidence="2 3">
    <name type="scientific">Cyanobium gracile UHCC 0139</name>
    <dbReference type="NCBI Taxonomy" id="3110308"/>
    <lineage>
        <taxon>Bacteria</taxon>
        <taxon>Bacillati</taxon>
        <taxon>Cyanobacteriota</taxon>
        <taxon>Cyanophyceae</taxon>
        <taxon>Synechococcales</taxon>
        <taxon>Prochlorococcaceae</taxon>
        <taxon>Cyanobium</taxon>
    </lineage>
</organism>
<evidence type="ECO:0000313" key="2">
    <source>
        <dbReference type="EMBL" id="MEA5392157.1"/>
    </source>
</evidence>
<dbReference type="Pfam" id="PF12802">
    <property type="entry name" value="MarR_2"/>
    <property type="match status" value="1"/>
</dbReference>
<dbReference type="Gene3D" id="1.10.10.10">
    <property type="entry name" value="Winged helix-like DNA-binding domain superfamily/Winged helix DNA-binding domain"/>
    <property type="match status" value="1"/>
</dbReference>
<proteinExistence type="predicted"/>
<feature type="domain" description="HTH marR-type" evidence="1">
    <location>
        <begin position="29"/>
        <end position="127"/>
    </location>
</feature>
<dbReference type="InterPro" id="IPR011991">
    <property type="entry name" value="ArsR-like_HTH"/>
</dbReference>
<dbReference type="CDD" id="cd00090">
    <property type="entry name" value="HTH_ARSR"/>
    <property type="match status" value="1"/>
</dbReference>
<accession>A0ABU5RWK3</accession>
<dbReference type="InterPro" id="IPR000835">
    <property type="entry name" value="HTH_MarR-typ"/>
</dbReference>
<dbReference type="InterPro" id="IPR036388">
    <property type="entry name" value="WH-like_DNA-bd_sf"/>
</dbReference>
<dbReference type="Proteomes" id="UP001304461">
    <property type="component" value="Unassembled WGS sequence"/>
</dbReference>